<keyword evidence="3" id="KW-0663">Pyridoxal phosphate</keyword>
<dbReference type="InterPro" id="IPR027619">
    <property type="entry name" value="C-S_lyase_PatB-like"/>
</dbReference>
<sequence>MIAASTFDLRIDRRGSNCAKWDKMEAIYGVAASEGIAMWVADMDFRPPACVQAAVEAMAAHGIYGYFGHEKTNSDAIRWWMRERHGWSVEPEAIFTTHGLVNGTALCVDAYTRPGDGVVLMTPVYHAFARVIKAAGRHVVECRLAQQDARYVLDIPAWDAQMTGKETMLVLCSPHNPGGRVWSRDELRQIADFCVRHDLVLVSDEIHHDLVMPGYKHMVMPLAAPEIVDRLVMMTATTKTFNIAGAHVGNVIIPDEKLRAPFRARMNALGISPNSFGMEMSTAAYSKEGAAWVDALATYLDGNRRVFDAAINAIPGLRSMPLEATYLAWVDFSGTGMEPKDFIARVEKQAKIAVNHGSSFGAGGDSFLRFNLATQRAVVVEAAERLKQAFADLQ</sequence>
<evidence type="ECO:0000256" key="4">
    <source>
        <dbReference type="ARBA" id="ARBA00023239"/>
    </source>
</evidence>
<dbReference type="InterPro" id="IPR004839">
    <property type="entry name" value="Aminotransferase_I/II_large"/>
</dbReference>
<dbReference type="STRING" id="1036779.SAMN04515666_102490"/>
<dbReference type="OrthoDB" id="3224382at2"/>
<dbReference type="Gene3D" id="3.40.640.10">
    <property type="entry name" value="Type I PLP-dependent aspartate aminotransferase-like (Major domain)"/>
    <property type="match status" value="1"/>
</dbReference>
<dbReference type="NCBIfam" id="TIGR04350">
    <property type="entry name" value="C_S_lyase_PatB"/>
    <property type="match status" value="1"/>
</dbReference>
<evidence type="ECO:0000313" key="8">
    <source>
        <dbReference type="Proteomes" id="UP000199664"/>
    </source>
</evidence>
<proteinExistence type="inferred from homology"/>
<dbReference type="Pfam" id="PF00155">
    <property type="entry name" value="Aminotran_1_2"/>
    <property type="match status" value="1"/>
</dbReference>
<keyword evidence="4 7" id="KW-0456">Lyase</keyword>
<dbReference type="CDD" id="cd00609">
    <property type="entry name" value="AAT_like"/>
    <property type="match status" value="1"/>
</dbReference>
<name>A0A1H7LCX0_9HYPH</name>
<dbReference type="Proteomes" id="UP000199664">
    <property type="component" value="Unassembled WGS sequence"/>
</dbReference>
<dbReference type="RefSeq" id="WP_091832393.1">
    <property type="nucleotide sequence ID" value="NZ_FOAN01000002.1"/>
</dbReference>
<gene>
    <name evidence="7" type="ORF">SAMN04515666_102490</name>
</gene>
<dbReference type="InterPro" id="IPR051798">
    <property type="entry name" value="Class-II_PLP-Dep_Aminotrans"/>
</dbReference>
<dbReference type="Gene3D" id="3.90.1150.10">
    <property type="entry name" value="Aspartate Aminotransferase, domain 1"/>
    <property type="match status" value="1"/>
</dbReference>
<dbReference type="InterPro" id="IPR015421">
    <property type="entry name" value="PyrdxlP-dep_Trfase_major"/>
</dbReference>
<evidence type="ECO:0000256" key="3">
    <source>
        <dbReference type="ARBA" id="ARBA00022898"/>
    </source>
</evidence>
<evidence type="ECO:0000259" key="6">
    <source>
        <dbReference type="Pfam" id="PF00155"/>
    </source>
</evidence>
<dbReference type="GO" id="GO:0030170">
    <property type="term" value="F:pyridoxal phosphate binding"/>
    <property type="evidence" value="ECO:0007669"/>
    <property type="project" value="InterPro"/>
</dbReference>
<feature type="domain" description="Aminotransferase class I/classII large" evidence="6">
    <location>
        <begin position="47"/>
        <end position="386"/>
    </location>
</feature>
<reference evidence="8" key="1">
    <citation type="submission" date="2016-10" db="EMBL/GenBank/DDBJ databases">
        <authorList>
            <person name="Varghese N."/>
            <person name="Submissions S."/>
        </authorList>
    </citation>
    <scope>NUCLEOTIDE SEQUENCE [LARGE SCALE GENOMIC DNA]</scope>
    <source>
        <strain evidence="8">LMG 26383,CCUG 61248,R- 45681</strain>
    </source>
</reference>
<dbReference type="EMBL" id="FOAN01000002">
    <property type="protein sequence ID" value="SEK96781.1"/>
    <property type="molecule type" value="Genomic_DNA"/>
</dbReference>
<dbReference type="PANTHER" id="PTHR43525">
    <property type="entry name" value="PROTEIN MALY"/>
    <property type="match status" value="1"/>
</dbReference>
<dbReference type="InterPro" id="IPR015422">
    <property type="entry name" value="PyrdxlP-dep_Trfase_small"/>
</dbReference>
<evidence type="ECO:0000256" key="1">
    <source>
        <dbReference type="ARBA" id="ARBA00001933"/>
    </source>
</evidence>
<dbReference type="SUPFAM" id="SSF53383">
    <property type="entry name" value="PLP-dependent transferases"/>
    <property type="match status" value="1"/>
</dbReference>
<protein>
    <recommendedName>
        <fullName evidence="2">cysteine-S-conjugate beta-lyase</fullName>
        <ecNumber evidence="2">4.4.1.13</ecNumber>
    </recommendedName>
</protein>
<keyword evidence="8" id="KW-1185">Reference proteome</keyword>
<dbReference type="InterPro" id="IPR015424">
    <property type="entry name" value="PyrdxlP-dep_Trfase"/>
</dbReference>
<comment type="similarity">
    <text evidence="5">Belongs to the class-II pyridoxal-phosphate-dependent aminotransferase family. MalY/PatB cystathionine beta-lyase subfamily.</text>
</comment>
<organism evidence="7 8">
    <name type="scientific">Bosea lupini</name>
    <dbReference type="NCBI Taxonomy" id="1036779"/>
    <lineage>
        <taxon>Bacteria</taxon>
        <taxon>Pseudomonadati</taxon>
        <taxon>Pseudomonadota</taxon>
        <taxon>Alphaproteobacteria</taxon>
        <taxon>Hyphomicrobiales</taxon>
        <taxon>Boseaceae</taxon>
        <taxon>Bosea</taxon>
    </lineage>
</organism>
<comment type="cofactor">
    <cofactor evidence="1">
        <name>pyridoxal 5'-phosphate</name>
        <dbReference type="ChEBI" id="CHEBI:597326"/>
    </cofactor>
</comment>
<dbReference type="GO" id="GO:0047804">
    <property type="term" value="F:cysteine-S-conjugate beta-lyase activity"/>
    <property type="evidence" value="ECO:0007669"/>
    <property type="project" value="UniProtKB-EC"/>
</dbReference>
<evidence type="ECO:0000313" key="7">
    <source>
        <dbReference type="EMBL" id="SEK96781.1"/>
    </source>
</evidence>
<accession>A0A1H7LCX0</accession>
<evidence type="ECO:0000256" key="5">
    <source>
        <dbReference type="ARBA" id="ARBA00037974"/>
    </source>
</evidence>
<evidence type="ECO:0000256" key="2">
    <source>
        <dbReference type="ARBA" id="ARBA00012224"/>
    </source>
</evidence>
<dbReference type="EC" id="4.4.1.13" evidence="2"/>
<dbReference type="PANTHER" id="PTHR43525:SF1">
    <property type="entry name" value="PROTEIN MALY"/>
    <property type="match status" value="1"/>
</dbReference>
<dbReference type="AlphaFoldDB" id="A0A1H7LCX0"/>